<evidence type="ECO:0000256" key="6">
    <source>
        <dbReference type="SAM" id="Phobius"/>
    </source>
</evidence>
<comment type="similarity">
    <text evidence="2">Belongs to the EamA transporter family.</text>
</comment>
<protein>
    <recommendedName>
        <fullName evidence="7">EamA domain-containing protein</fullName>
    </recommendedName>
</protein>
<feature type="transmembrane region" description="Helical" evidence="6">
    <location>
        <begin position="158"/>
        <end position="178"/>
    </location>
</feature>
<feature type="domain" description="EamA" evidence="7">
    <location>
        <begin position="15"/>
        <end position="145"/>
    </location>
</feature>
<comment type="subcellular location">
    <subcellularLocation>
        <location evidence="1">Membrane</location>
        <topology evidence="1">Multi-pass membrane protein</topology>
    </subcellularLocation>
</comment>
<feature type="transmembrane region" description="Helical" evidence="6">
    <location>
        <begin position="220"/>
        <end position="243"/>
    </location>
</feature>
<evidence type="ECO:0000259" key="7">
    <source>
        <dbReference type="Pfam" id="PF00892"/>
    </source>
</evidence>
<feature type="transmembrane region" description="Helical" evidence="6">
    <location>
        <begin position="99"/>
        <end position="121"/>
    </location>
</feature>
<feature type="domain" description="EamA" evidence="7">
    <location>
        <begin position="160"/>
        <end position="297"/>
    </location>
</feature>
<dbReference type="Pfam" id="PF00892">
    <property type="entry name" value="EamA"/>
    <property type="match status" value="2"/>
</dbReference>
<organism evidence="8 9">
    <name type="scientific">Candidatus Thermochlorobacter aerophilus</name>
    <dbReference type="NCBI Taxonomy" id="1868324"/>
    <lineage>
        <taxon>Bacteria</taxon>
        <taxon>Pseudomonadati</taxon>
        <taxon>Chlorobiota</taxon>
        <taxon>Chlorobiia</taxon>
        <taxon>Chlorobiales</taxon>
        <taxon>Candidatus Thermochlorobacteriaceae</taxon>
        <taxon>Candidatus Thermochlorobacter</taxon>
    </lineage>
</organism>
<dbReference type="PANTHER" id="PTHR32322:SF2">
    <property type="entry name" value="EAMA DOMAIN-CONTAINING PROTEIN"/>
    <property type="match status" value="1"/>
</dbReference>
<dbReference type="InterPro" id="IPR037185">
    <property type="entry name" value="EmrE-like"/>
</dbReference>
<evidence type="ECO:0000313" key="9">
    <source>
        <dbReference type="Proteomes" id="UP000266389"/>
    </source>
</evidence>
<feature type="transmembrane region" description="Helical" evidence="6">
    <location>
        <begin position="190"/>
        <end position="208"/>
    </location>
</feature>
<proteinExistence type="inferred from homology"/>
<feature type="transmembrane region" description="Helical" evidence="6">
    <location>
        <begin position="255"/>
        <end position="274"/>
    </location>
</feature>
<feature type="transmembrane region" description="Helical" evidence="6">
    <location>
        <begin position="280"/>
        <end position="298"/>
    </location>
</feature>
<feature type="transmembrane region" description="Helical" evidence="6">
    <location>
        <begin position="72"/>
        <end position="93"/>
    </location>
</feature>
<keyword evidence="3 6" id="KW-0812">Transmembrane</keyword>
<keyword evidence="5 6" id="KW-0472">Membrane</keyword>
<dbReference type="GO" id="GO:0016020">
    <property type="term" value="C:membrane"/>
    <property type="evidence" value="ECO:0007669"/>
    <property type="project" value="UniProtKB-SubCell"/>
</dbReference>
<evidence type="ECO:0000256" key="4">
    <source>
        <dbReference type="ARBA" id="ARBA00022989"/>
    </source>
</evidence>
<dbReference type="PANTHER" id="PTHR32322">
    <property type="entry name" value="INNER MEMBRANE TRANSPORTER"/>
    <property type="match status" value="1"/>
</dbReference>
<name>A0A395M183_9BACT</name>
<sequence>MAVTSTRTAHPVLLILAFLAVYLIWGSTYLAIRFAISTIPPFLMGGLRFLTAGTLVYLFTSWRHPAPSVEHWRSAIVLGTLMLFIGNGCVVWAEQHISSSVAALLITTEPLWIVLLQWLALGGEMPSTAIWFGLFVGTIGAILLVGDGLFSEGLHIDYAGVAAVIAATLAWAIGSLYVRRASWPASALQATSMQMLVGGLLQLATGTLRGEWSQFSLAHVAWSSWIALGYLIIFGSIVAYTAYNWLARVAPPSRVATYAYVNPVVAVFLGWAIGREPITGQMLVAAALMVLAVFVITTKSAPEL</sequence>
<feature type="transmembrane region" description="Helical" evidence="6">
    <location>
        <begin position="42"/>
        <end position="60"/>
    </location>
</feature>
<comment type="caution">
    <text evidence="8">The sequence shown here is derived from an EMBL/GenBank/DDBJ whole genome shotgun (WGS) entry which is preliminary data.</text>
</comment>
<evidence type="ECO:0000256" key="5">
    <source>
        <dbReference type="ARBA" id="ARBA00023136"/>
    </source>
</evidence>
<reference evidence="8 9" key="1">
    <citation type="journal article" date="2011" name="ISME J.">
        <title>Community ecology of hot spring cyanobacterial mats: predominant populations and their functional potential.</title>
        <authorList>
            <person name="Klatt C.G."/>
            <person name="Wood J.M."/>
            <person name="Rusch D.B."/>
            <person name="Bateson M.M."/>
            <person name="Hamamura N."/>
            <person name="Heidelberg J.F."/>
            <person name="Grossman A.R."/>
            <person name="Bhaya D."/>
            <person name="Cohan F.M."/>
            <person name="Kuhl M."/>
            <person name="Bryant D.A."/>
            <person name="Ward D.M."/>
        </authorList>
    </citation>
    <scope>NUCLEOTIDE SEQUENCE [LARGE SCALE GENOMIC DNA]</scope>
    <source>
        <strain evidence="8">OS</strain>
    </source>
</reference>
<feature type="transmembrane region" description="Helical" evidence="6">
    <location>
        <begin position="128"/>
        <end position="146"/>
    </location>
</feature>
<dbReference type="AlphaFoldDB" id="A0A395M183"/>
<accession>A0A395M183</accession>
<dbReference type="SUPFAM" id="SSF103481">
    <property type="entry name" value="Multidrug resistance efflux transporter EmrE"/>
    <property type="match status" value="2"/>
</dbReference>
<dbReference type="InterPro" id="IPR050638">
    <property type="entry name" value="AA-Vitamin_Transporters"/>
</dbReference>
<evidence type="ECO:0000256" key="3">
    <source>
        <dbReference type="ARBA" id="ARBA00022692"/>
    </source>
</evidence>
<gene>
    <name evidence="8" type="ORF">D0433_09910</name>
</gene>
<evidence type="ECO:0000256" key="1">
    <source>
        <dbReference type="ARBA" id="ARBA00004141"/>
    </source>
</evidence>
<keyword evidence="4 6" id="KW-1133">Transmembrane helix</keyword>
<dbReference type="InterPro" id="IPR000620">
    <property type="entry name" value="EamA_dom"/>
</dbReference>
<dbReference type="Proteomes" id="UP000266389">
    <property type="component" value="Unassembled WGS sequence"/>
</dbReference>
<evidence type="ECO:0000256" key="2">
    <source>
        <dbReference type="ARBA" id="ARBA00007362"/>
    </source>
</evidence>
<feature type="transmembrane region" description="Helical" evidence="6">
    <location>
        <begin position="12"/>
        <end position="36"/>
    </location>
</feature>
<evidence type="ECO:0000313" key="8">
    <source>
        <dbReference type="EMBL" id="RFM23674.1"/>
    </source>
</evidence>
<dbReference type="EMBL" id="PHFL01000060">
    <property type="protein sequence ID" value="RFM23674.1"/>
    <property type="molecule type" value="Genomic_DNA"/>
</dbReference>